<evidence type="ECO:0000259" key="5">
    <source>
        <dbReference type="PROSITE" id="PS50932"/>
    </source>
</evidence>
<dbReference type="EMBL" id="FRFD01000008">
    <property type="protein sequence ID" value="SHO50677.1"/>
    <property type="molecule type" value="Genomic_DNA"/>
</dbReference>
<dbReference type="Pfam" id="PF00532">
    <property type="entry name" value="Peripla_BP_1"/>
    <property type="match status" value="1"/>
</dbReference>
<dbReference type="GO" id="GO:0003700">
    <property type="term" value="F:DNA-binding transcription factor activity"/>
    <property type="evidence" value="ECO:0007669"/>
    <property type="project" value="TreeGrafter"/>
</dbReference>
<dbReference type="AlphaFoldDB" id="A0A1M7YDG2"/>
<sequence>MSRYSNPTMKDVAREAGVALGTVSKVINNQPVGEEYRIKVENAIKSLDYKVNTYARGLKTKQSYTIALILPDIINPFFASIAHYTELYLFELNYKLMLCCSQGKCEKELFYINMASQNKVDGIIALTYSDISSYVSEDLPIISIDRHFNNTVLCVASDNYTGGYLATEKLIGAGCKHPVYIRTGSVVYGETNKRKYGYLDACEHNGITPDILDLTDGDDTIECFRNFLEQSYERKDVPPIDGIFTVNDYLGFQLIEYLHSIHKDIPEDIQLVGFDGIQHFGSLGYYMSTIAQPVERIAKACVDILLSPDKSKYPNPYLLPVEYKYGGTTLL</sequence>
<dbReference type="SUPFAM" id="SSF53822">
    <property type="entry name" value="Periplasmic binding protein-like I"/>
    <property type="match status" value="1"/>
</dbReference>
<feature type="domain" description="HTH lacI-type" evidence="5">
    <location>
        <begin position="7"/>
        <end position="60"/>
    </location>
</feature>
<keyword evidence="3" id="KW-0238">DNA-binding</keyword>
<evidence type="ECO:0000313" key="6">
    <source>
        <dbReference type="EMBL" id="SHO50677.1"/>
    </source>
</evidence>
<organism evidence="6 7">
    <name type="scientific">Anaerocolumna xylanovorans DSM 12503</name>
    <dbReference type="NCBI Taxonomy" id="1121345"/>
    <lineage>
        <taxon>Bacteria</taxon>
        <taxon>Bacillati</taxon>
        <taxon>Bacillota</taxon>
        <taxon>Clostridia</taxon>
        <taxon>Lachnospirales</taxon>
        <taxon>Lachnospiraceae</taxon>
        <taxon>Anaerocolumna</taxon>
    </lineage>
</organism>
<dbReference type="OrthoDB" id="9796186at2"/>
<dbReference type="SMART" id="SM00354">
    <property type="entry name" value="HTH_LACI"/>
    <property type="match status" value="1"/>
</dbReference>
<dbReference type="SUPFAM" id="SSF47413">
    <property type="entry name" value="lambda repressor-like DNA-binding domains"/>
    <property type="match status" value="1"/>
</dbReference>
<dbReference type="Gene3D" id="1.10.260.40">
    <property type="entry name" value="lambda repressor-like DNA-binding domains"/>
    <property type="match status" value="1"/>
</dbReference>
<evidence type="ECO:0000256" key="3">
    <source>
        <dbReference type="ARBA" id="ARBA00023125"/>
    </source>
</evidence>
<accession>A0A1M7YDG2</accession>
<evidence type="ECO:0000256" key="1">
    <source>
        <dbReference type="ARBA" id="ARBA00022491"/>
    </source>
</evidence>
<dbReference type="STRING" id="1121345.SAMN02745217_02846"/>
<dbReference type="InterPro" id="IPR010982">
    <property type="entry name" value="Lambda_DNA-bd_dom_sf"/>
</dbReference>
<gene>
    <name evidence="6" type="ORF">SAMN02745217_02846</name>
</gene>
<keyword evidence="2" id="KW-0805">Transcription regulation</keyword>
<dbReference type="InterPro" id="IPR028082">
    <property type="entry name" value="Peripla_BP_I"/>
</dbReference>
<name>A0A1M7YDG2_9FIRM</name>
<evidence type="ECO:0000313" key="7">
    <source>
        <dbReference type="Proteomes" id="UP000184612"/>
    </source>
</evidence>
<dbReference type="RefSeq" id="WP_073589509.1">
    <property type="nucleotide sequence ID" value="NZ_FRFD01000008.1"/>
</dbReference>
<evidence type="ECO:0000256" key="2">
    <source>
        <dbReference type="ARBA" id="ARBA00023015"/>
    </source>
</evidence>
<protein>
    <submittedName>
        <fullName evidence="6">Transcriptional regulator, LacI family</fullName>
    </submittedName>
</protein>
<dbReference type="CDD" id="cd06291">
    <property type="entry name" value="PBP1_Qymf-like"/>
    <property type="match status" value="1"/>
</dbReference>
<dbReference type="GO" id="GO:0000976">
    <property type="term" value="F:transcription cis-regulatory region binding"/>
    <property type="evidence" value="ECO:0007669"/>
    <property type="project" value="TreeGrafter"/>
</dbReference>
<dbReference type="PANTHER" id="PTHR30146">
    <property type="entry name" value="LACI-RELATED TRANSCRIPTIONAL REPRESSOR"/>
    <property type="match status" value="1"/>
</dbReference>
<dbReference type="Gene3D" id="3.40.50.2300">
    <property type="match status" value="2"/>
</dbReference>
<dbReference type="CDD" id="cd01392">
    <property type="entry name" value="HTH_LacI"/>
    <property type="match status" value="1"/>
</dbReference>
<evidence type="ECO:0000256" key="4">
    <source>
        <dbReference type="ARBA" id="ARBA00023163"/>
    </source>
</evidence>
<keyword evidence="1" id="KW-0678">Repressor</keyword>
<dbReference type="InterPro" id="IPR000843">
    <property type="entry name" value="HTH_LacI"/>
</dbReference>
<dbReference type="InterPro" id="IPR001761">
    <property type="entry name" value="Peripla_BP/Lac1_sug-bd_dom"/>
</dbReference>
<keyword evidence="7" id="KW-1185">Reference proteome</keyword>
<proteinExistence type="predicted"/>
<dbReference type="Proteomes" id="UP000184612">
    <property type="component" value="Unassembled WGS sequence"/>
</dbReference>
<keyword evidence="4" id="KW-0804">Transcription</keyword>
<dbReference type="PANTHER" id="PTHR30146:SF95">
    <property type="entry name" value="RIBOSE OPERON REPRESSOR"/>
    <property type="match status" value="1"/>
</dbReference>
<dbReference type="Pfam" id="PF00356">
    <property type="entry name" value="LacI"/>
    <property type="match status" value="1"/>
</dbReference>
<reference evidence="6 7" key="1">
    <citation type="submission" date="2016-12" db="EMBL/GenBank/DDBJ databases">
        <authorList>
            <person name="Song W.-J."/>
            <person name="Kurnit D.M."/>
        </authorList>
    </citation>
    <scope>NUCLEOTIDE SEQUENCE [LARGE SCALE GENOMIC DNA]</scope>
    <source>
        <strain evidence="6 7">DSM 12503</strain>
    </source>
</reference>
<dbReference type="PROSITE" id="PS50932">
    <property type="entry name" value="HTH_LACI_2"/>
    <property type="match status" value="1"/>
</dbReference>
<dbReference type="PRINTS" id="PR00036">
    <property type="entry name" value="HTHLACI"/>
</dbReference>